<dbReference type="AlphaFoldDB" id="A0A377YTJ0"/>
<protein>
    <submittedName>
        <fullName evidence="1">Uncharacterized protein</fullName>
    </submittedName>
</protein>
<evidence type="ECO:0000313" key="3">
    <source>
        <dbReference type="Proteomes" id="UP000254487"/>
    </source>
</evidence>
<proteinExistence type="predicted"/>
<sequence>MDVRGRNFILRLAEDKRQKFDDMLRRNGYGGYSEALEWLRFYNVTSSRTALSRYSALLRKRDGVTEGAAGSYHVRTHRDTLKRISENDIQWMQRVEAKLDRLLELLEKDKT</sequence>
<accession>A0A377YTJ0</accession>
<evidence type="ECO:0000313" key="1">
    <source>
        <dbReference type="EMBL" id="STU54406.1"/>
    </source>
</evidence>
<gene>
    <name evidence="1" type="ORF">NCTC10313_00150</name>
    <name evidence="2" type="ORF">NCTC10313_01239</name>
</gene>
<name>A0A377YTJ0_KLEPO</name>
<dbReference type="Proteomes" id="UP000254487">
    <property type="component" value="Unassembled WGS sequence"/>
</dbReference>
<dbReference type="EMBL" id="UGLW01000002">
    <property type="protein sequence ID" value="STU54406.1"/>
    <property type="molecule type" value="Genomic_DNA"/>
</dbReference>
<organism evidence="1 3">
    <name type="scientific">Klebsiella pneumoniae subsp. ozaenae</name>
    <dbReference type="NCBI Taxonomy" id="574"/>
    <lineage>
        <taxon>Bacteria</taxon>
        <taxon>Pseudomonadati</taxon>
        <taxon>Pseudomonadota</taxon>
        <taxon>Gammaproteobacteria</taxon>
        <taxon>Enterobacterales</taxon>
        <taxon>Enterobacteriaceae</taxon>
        <taxon>Klebsiella/Raoultella group</taxon>
        <taxon>Klebsiella</taxon>
        <taxon>Klebsiella pneumoniae complex</taxon>
    </lineage>
</organism>
<dbReference type="EMBL" id="UGLW01000003">
    <property type="protein sequence ID" value="STU57377.1"/>
    <property type="molecule type" value="Genomic_DNA"/>
</dbReference>
<evidence type="ECO:0000313" key="2">
    <source>
        <dbReference type="EMBL" id="STU57377.1"/>
    </source>
</evidence>
<reference evidence="1 3" key="1">
    <citation type="submission" date="2018-06" db="EMBL/GenBank/DDBJ databases">
        <authorList>
            <consortium name="Pathogen Informatics"/>
            <person name="Doyle S."/>
        </authorList>
    </citation>
    <scope>NUCLEOTIDE SEQUENCE [LARGE SCALE GENOMIC DNA]</scope>
    <source>
        <strain evidence="1 3">NCTC10313</strain>
    </source>
</reference>